<evidence type="ECO:0000256" key="2">
    <source>
        <dbReference type="ARBA" id="ARBA00022692"/>
    </source>
</evidence>
<dbReference type="NCBIfam" id="NF037968">
    <property type="entry name" value="SemiSWEET_2"/>
    <property type="match status" value="1"/>
</dbReference>
<evidence type="ECO:0008006" key="8">
    <source>
        <dbReference type="Google" id="ProtNLM"/>
    </source>
</evidence>
<keyword evidence="7" id="KW-1185">Reference proteome</keyword>
<evidence type="ECO:0000313" key="7">
    <source>
        <dbReference type="Proteomes" id="UP000245125"/>
    </source>
</evidence>
<keyword evidence="2 5" id="KW-0812">Transmembrane</keyword>
<dbReference type="Proteomes" id="UP000245125">
    <property type="component" value="Unassembled WGS sequence"/>
</dbReference>
<name>A0A2U3QHW5_9BACT</name>
<dbReference type="GO" id="GO:0051119">
    <property type="term" value="F:sugar transmembrane transporter activity"/>
    <property type="evidence" value="ECO:0007669"/>
    <property type="project" value="InterPro"/>
</dbReference>
<dbReference type="AlphaFoldDB" id="A0A2U3QHW5"/>
<evidence type="ECO:0000256" key="4">
    <source>
        <dbReference type="ARBA" id="ARBA00023136"/>
    </source>
</evidence>
<evidence type="ECO:0000256" key="1">
    <source>
        <dbReference type="ARBA" id="ARBA00004141"/>
    </source>
</evidence>
<accession>A0A2U3QHW5</accession>
<keyword evidence="3 5" id="KW-1133">Transmembrane helix</keyword>
<feature type="transmembrane region" description="Helical" evidence="5">
    <location>
        <begin position="36"/>
        <end position="55"/>
    </location>
</feature>
<feature type="transmembrane region" description="Helical" evidence="5">
    <location>
        <begin position="61"/>
        <end position="79"/>
    </location>
</feature>
<keyword evidence="4 5" id="KW-0472">Membrane</keyword>
<proteinExistence type="predicted"/>
<evidence type="ECO:0000256" key="5">
    <source>
        <dbReference type="SAM" id="Phobius"/>
    </source>
</evidence>
<organism evidence="6 7">
    <name type="scientific">Candidatus Sulfobium mesophilum</name>
    <dbReference type="NCBI Taxonomy" id="2016548"/>
    <lineage>
        <taxon>Bacteria</taxon>
        <taxon>Pseudomonadati</taxon>
        <taxon>Nitrospirota</taxon>
        <taxon>Nitrospiria</taxon>
        <taxon>Nitrospirales</taxon>
        <taxon>Nitrospiraceae</taxon>
        <taxon>Candidatus Sulfobium</taxon>
    </lineage>
</organism>
<dbReference type="OrthoDB" id="9814012at2"/>
<reference evidence="7" key="1">
    <citation type="submission" date="2018-03" db="EMBL/GenBank/DDBJ databases">
        <authorList>
            <person name="Zecchin S."/>
        </authorList>
    </citation>
    <scope>NUCLEOTIDE SEQUENCE [LARGE SCALE GENOMIC DNA]</scope>
</reference>
<gene>
    <name evidence="6" type="ORF">NBG4_390023</name>
</gene>
<comment type="subcellular location">
    <subcellularLocation>
        <location evidence="1">Membrane</location>
        <topology evidence="1">Multi-pass membrane protein</topology>
    </subcellularLocation>
</comment>
<dbReference type="GO" id="GO:0016020">
    <property type="term" value="C:membrane"/>
    <property type="evidence" value="ECO:0007669"/>
    <property type="project" value="UniProtKB-SubCell"/>
</dbReference>
<sequence>METPTIIGLTAGTLTTLSLLPQVIKAWKSKSTKDISLGTYCAFTIGLSLWVVYGIELNSPPIIITNVVTLILAVMILLLKIKHG</sequence>
<dbReference type="EMBL" id="OUUY01000085">
    <property type="protein sequence ID" value="SPQ00959.1"/>
    <property type="molecule type" value="Genomic_DNA"/>
</dbReference>
<evidence type="ECO:0000256" key="3">
    <source>
        <dbReference type="ARBA" id="ARBA00022989"/>
    </source>
</evidence>
<dbReference type="InterPro" id="IPR047662">
    <property type="entry name" value="SemiSWEET"/>
</dbReference>
<dbReference type="Pfam" id="PF04193">
    <property type="entry name" value="PQ-loop"/>
    <property type="match status" value="1"/>
</dbReference>
<dbReference type="InterPro" id="IPR006603">
    <property type="entry name" value="PQ-loop_rpt"/>
</dbReference>
<protein>
    <recommendedName>
        <fullName evidence="8">MtN3 and saliva related transmembrane protein</fullName>
    </recommendedName>
</protein>
<evidence type="ECO:0000313" key="6">
    <source>
        <dbReference type="EMBL" id="SPQ00959.1"/>
    </source>
</evidence>
<dbReference type="Gene3D" id="1.20.1280.290">
    <property type="match status" value="1"/>
</dbReference>